<feature type="non-terminal residue" evidence="10">
    <location>
        <position position="503"/>
    </location>
</feature>
<keyword evidence="11" id="KW-1185">Reference proteome</keyword>
<comment type="subcellular location">
    <subcellularLocation>
        <location evidence="1">Nucleus</location>
    </subcellularLocation>
</comment>
<dbReference type="PROSITE" id="PS50090">
    <property type="entry name" value="MYB_LIKE"/>
    <property type="match status" value="2"/>
</dbReference>
<dbReference type="OrthoDB" id="691673at2759"/>
<comment type="caution">
    <text evidence="10">The sequence shown here is derived from an EMBL/GenBank/DDBJ whole genome shotgun (WGS) entry which is preliminary data.</text>
</comment>
<keyword evidence="4" id="KW-0238">DNA-binding</keyword>
<evidence type="ECO:0000256" key="3">
    <source>
        <dbReference type="ARBA" id="ARBA00023015"/>
    </source>
</evidence>
<evidence type="ECO:0000256" key="6">
    <source>
        <dbReference type="ARBA" id="ARBA00023242"/>
    </source>
</evidence>
<gene>
    <name evidence="10" type="ORF">M569_09942</name>
</gene>
<reference evidence="10 11" key="1">
    <citation type="journal article" date="2013" name="BMC Genomics">
        <title>The miniature genome of a carnivorous plant Genlisea aurea contains a low number of genes and short non-coding sequences.</title>
        <authorList>
            <person name="Leushkin E.V."/>
            <person name="Sutormin R.A."/>
            <person name="Nabieva E.R."/>
            <person name="Penin A.A."/>
            <person name="Kondrashov A.S."/>
            <person name="Logacheva M.D."/>
        </authorList>
    </citation>
    <scope>NUCLEOTIDE SEQUENCE [LARGE SCALE GENOMIC DNA]</scope>
</reference>
<feature type="domain" description="Myb-like" evidence="9">
    <location>
        <begin position="20"/>
        <end position="85"/>
    </location>
</feature>
<evidence type="ECO:0000256" key="7">
    <source>
        <dbReference type="SAM" id="Coils"/>
    </source>
</evidence>
<feature type="region of interest" description="Disordered" evidence="8">
    <location>
        <begin position="441"/>
        <end position="503"/>
    </location>
</feature>
<evidence type="ECO:0000256" key="4">
    <source>
        <dbReference type="ARBA" id="ARBA00023125"/>
    </source>
</evidence>
<protein>
    <recommendedName>
        <fullName evidence="9">Myb-like domain-containing protein</fullName>
    </recommendedName>
</protein>
<dbReference type="FunFam" id="1.10.10.60:FF:000061">
    <property type="entry name" value="Trihelix transcription factor GT-2"/>
    <property type="match status" value="1"/>
</dbReference>
<feature type="compositionally biased region" description="Gly residues" evidence="8">
    <location>
        <begin position="1"/>
        <end position="12"/>
    </location>
</feature>
<accession>S8CJL0</accession>
<feature type="compositionally biased region" description="Basic and acidic residues" evidence="8">
    <location>
        <begin position="445"/>
        <end position="454"/>
    </location>
</feature>
<dbReference type="Gene3D" id="1.10.10.60">
    <property type="entry name" value="Homeodomain-like"/>
    <property type="match status" value="2"/>
</dbReference>
<feature type="coiled-coil region" evidence="7">
    <location>
        <begin position="193"/>
        <end position="250"/>
    </location>
</feature>
<evidence type="ECO:0000256" key="2">
    <source>
        <dbReference type="ARBA" id="ARBA00022737"/>
    </source>
</evidence>
<organism evidence="10 11">
    <name type="scientific">Genlisea aurea</name>
    <dbReference type="NCBI Taxonomy" id="192259"/>
    <lineage>
        <taxon>Eukaryota</taxon>
        <taxon>Viridiplantae</taxon>
        <taxon>Streptophyta</taxon>
        <taxon>Embryophyta</taxon>
        <taxon>Tracheophyta</taxon>
        <taxon>Spermatophyta</taxon>
        <taxon>Magnoliopsida</taxon>
        <taxon>eudicotyledons</taxon>
        <taxon>Gunneridae</taxon>
        <taxon>Pentapetalae</taxon>
        <taxon>asterids</taxon>
        <taxon>lamiids</taxon>
        <taxon>Lamiales</taxon>
        <taxon>Lentibulariaceae</taxon>
        <taxon>Genlisea</taxon>
    </lineage>
</organism>
<dbReference type="InterPro" id="IPR001005">
    <property type="entry name" value="SANT/Myb"/>
</dbReference>
<evidence type="ECO:0000256" key="8">
    <source>
        <dbReference type="SAM" id="MobiDB-lite"/>
    </source>
</evidence>
<feature type="compositionally biased region" description="Polar residues" evidence="8">
    <location>
        <begin position="121"/>
        <end position="132"/>
    </location>
</feature>
<dbReference type="PANTHER" id="PTHR21654:SF14">
    <property type="entry name" value="TRIHELIX TRANSCRIPTION FACTOR GTL1-LIKE"/>
    <property type="match status" value="1"/>
</dbReference>
<keyword evidence="3" id="KW-0805">Transcription regulation</keyword>
<dbReference type="GO" id="GO:0003677">
    <property type="term" value="F:DNA binding"/>
    <property type="evidence" value="ECO:0007669"/>
    <property type="project" value="UniProtKB-KW"/>
</dbReference>
<keyword evidence="5" id="KW-0804">Transcription</keyword>
<dbReference type="Proteomes" id="UP000015453">
    <property type="component" value="Unassembled WGS sequence"/>
</dbReference>
<sequence>GGVGGGGGGGEIARGFEEDDRSSSGSRWPREETIALLKIRSDMDVAFRDNTPRRAPLWDEVSRKLSELGYHRSAKKCKEKFENIFKYHKRTKESRSSKHNARNYRFFEQLELLDSHFSNPSNRIPSYSMETTPPTPSGAMPTKALSSGQEFTFPLPDNRVPSVSTSTESSSGKESEGSIKRKRKLVDYFESLMKDVLEKQEELQNKFLEALEKCEKEQIAREEAWKLQEMARMKREKELLAQERAMSEAKDAAVIAFLQKLTQHTAPLHVPDIILFDKPPENVGNALEKHSELQENRIGESSAARLDNSTVESTLLMSTSSRWPKSEVEALIRLKTDLDSKYQGSGGGGGGGPKGSIWEEISTSLKRLGYDRAPKRCKEKWENINKYYKRVKDSKKRRPEDSKTCPYFNLLDSVYAKKSKKFDGGCSNSNLKPEQILMQLISQPRDNKKSEERQASVGEYGESDPQNHGEDDEDDEDDDDENNSGECYQQIVGNNNLSSSLTS</sequence>
<keyword evidence="6" id="KW-0539">Nucleus</keyword>
<feature type="compositionally biased region" description="Acidic residues" evidence="8">
    <location>
        <begin position="470"/>
        <end position="483"/>
    </location>
</feature>
<evidence type="ECO:0000313" key="11">
    <source>
        <dbReference type="Proteomes" id="UP000015453"/>
    </source>
</evidence>
<dbReference type="CDD" id="cd12203">
    <property type="entry name" value="GT1"/>
    <property type="match status" value="2"/>
</dbReference>
<feature type="compositionally biased region" description="Polar residues" evidence="8">
    <location>
        <begin position="484"/>
        <end position="503"/>
    </location>
</feature>
<evidence type="ECO:0000256" key="5">
    <source>
        <dbReference type="ARBA" id="ARBA00023163"/>
    </source>
</evidence>
<feature type="region of interest" description="Disordered" evidence="8">
    <location>
        <begin position="1"/>
        <end position="29"/>
    </location>
</feature>
<name>S8CJL0_9LAMI</name>
<proteinExistence type="predicted"/>
<keyword evidence="7" id="KW-0175">Coiled coil</keyword>
<evidence type="ECO:0000256" key="1">
    <source>
        <dbReference type="ARBA" id="ARBA00004123"/>
    </source>
</evidence>
<dbReference type="GO" id="GO:0006355">
    <property type="term" value="P:regulation of DNA-templated transcription"/>
    <property type="evidence" value="ECO:0007669"/>
    <property type="project" value="UniProtKB-ARBA"/>
</dbReference>
<dbReference type="AlphaFoldDB" id="S8CJL0"/>
<feature type="domain" description="Myb-like" evidence="9">
    <location>
        <begin position="321"/>
        <end position="385"/>
    </location>
</feature>
<keyword evidence="2" id="KW-0677">Repeat</keyword>
<dbReference type="PANTHER" id="PTHR21654">
    <property type="entry name" value="FI21293P1"/>
    <property type="match status" value="1"/>
</dbReference>
<dbReference type="EMBL" id="AUSU01004581">
    <property type="protein sequence ID" value="EPS64836.1"/>
    <property type="molecule type" value="Genomic_DNA"/>
</dbReference>
<dbReference type="FunFam" id="1.10.10.60:FF:000092">
    <property type="entry name" value="Trihelix transcription factor GT-2"/>
    <property type="match status" value="1"/>
</dbReference>
<feature type="non-terminal residue" evidence="10">
    <location>
        <position position="1"/>
    </location>
</feature>
<dbReference type="InterPro" id="IPR044822">
    <property type="entry name" value="Myb_DNA-bind_4"/>
</dbReference>
<feature type="region of interest" description="Disordered" evidence="8">
    <location>
        <begin position="121"/>
        <end position="178"/>
    </location>
</feature>
<evidence type="ECO:0000259" key="9">
    <source>
        <dbReference type="PROSITE" id="PS50090"/>
    </source>
</evidence>
<dbReference type="GO" id="GO:0005634">
    <property type="term" value="C:nucleus"/>
    <property type="evidence" value="ECO:0007669"/>
    <property type="project" value="UniProtKB-SubCell"/>
</dbReference>
<evidence type="ECO:0000313" key="10">
    <source>
        <dbReference type="EMBL" id="EPS64836.1"/>
    </source>
</evidence>
<dbReference type="SMART" id="SM00717">
    <property type="entry name" value="SANT"/>
    <property type="match status" value="2"/>
</dbReference>
<dbReference type="Pfam" id="PF13837">
    <property type="entry name" value="Myb_DNA-bind_4"/>
    <property type="match status" value="2"/>
</dbReference>